<evidence type="ECO:0000259" key="8">
    <source>
        <dbReference type="Pfam" id="PF04572"/>
    </source>
</evidence>
<comment type="subcellular location">
    <subcellularLocation>
        <location evidence="1">Golgi apparatus membrane</location>
        <topology evidence="1">Single-pass type II membrane protein</topology>
    </subcellularLocation>
</comment>
<reference evidence="9" key="1">
    <citation type="journal article" date="2023" name="IScience">
        <title>Live-bearing cockroach genome reveals convergent evolutionary mechanisms linked to viviparity in insects and beyond.</title>
        <authorList>
            <person name="Fouks B."/>
            <person name="Harrison M.C."/>
            <person name="Mikhailova A.A."/>
            <person name="Marchal E."/>
            <person name="English S."/>
            <person name="Carruthers M."/>
            <person name="Jennings E.C."/>
            <person name="Chiamaka E.L."/>
            <person name="Frigard R.A."/>
            <person name="Pippel M."/>
            <person name="Attardo G.M."/>
            <person name="Benoit J.B."/>
            <person name="Bornberg-Bauer E."/>
            <person name="Tobe S.S."/>
        </authorList>
    </citation>
    <scope>NUCLEOTIDE SEQUENCE</scope>
    <source>
        <strain evidence="9">Stay&amp;Tobe</strain>
    </source>
</reference>
<keyword evidence="3" id="KW-0328">Glycosyltransferase</keyword>
<dbReference type="AlphaFoldDB" id="A0AAD7ZWS2"/>
<comment type="caution">
    <text evidence="9">The sequence shown here is derived from an EMBL/GenBank/DDBJ whole genome shotgun (WGS) entry which is preliminary data.</text>
</comment>
<keyword evidence="10" id="KW-1185">Reference proteome</keyword>
<dbReference type="InterPro" id="IPR007577">
    <property type="entry name" value="GlycoTrfase_DXD_sugar-bd_CS"/>
</dbReference>
<evidence type="ECO:0000256" key="7">
    <source>
        <dbReference type="SAM" id="SignalP"/>
    </source>
</evidence>
<comment type="similarity">
    <text evidence="2">Belongs to the glycosyltransferase 32 family.</text>
</comment>
<name>A0AAD7ZWS2_DIPPU</name>
<evidence type="ECO:0000313" key="10">
    <source>
        <dbReference type="Proteomes" id="UP001233999"/>
    </source>
</evidence>
<dbReference type="PANTHER" id="PTHR12042:SF21">
    <property type="entry name" value="ALPHA1,4-GALACTOSYLTRANSFERASE 1-RELATED"/>
    <property type="match status" value="1"/>
</dbReference>
<dbReference type="InterPro" id="IPR029044">
    <property type="entry name" value="Nucleotide-diphossugar_trans"/>
</dbReference>
<evidence type="ECO:0000256" key="2">
    <source>
        <dbReference type="ARBA" id="ARBA00009003"/>
    </source>
</evidence>
<keyword evidence="5" id="KW-0333">Golgi apparatus</keyword>
<dbReference type="GO" id="GO:0000139">
    <property type="term" value="C:Golgi membrane"/>
    <property type="evidence" value="ECO:0007669"/>
    <property type="project" value="UniProtKB-SubCell"/>
</dbReference>
<reference evidence="9" key="2">
    <citation type="submission" date="2023-05" db="EMBL/GenBank/DDBJ databases">
        <authorList>
            <person name="Fouks B."/>
        </authorList>
    </citation>
    <scope>NUCLEOTIDE SEQUENCE</scope>
    <source>
        <strain evidence="9">Stay&amp;Tobe</strain>
        <tissue evidence="9">Testes</tissue>
    </source>
</reference>
<dbReference type="PANTHER" id="PTHR12042">
    <property type="entry name" value="LACTOSYLCERAMIDE 4-ALPHA-GALACTOSYLTRANSFERASE ALPHA- 1,4-GALACTOSYLTRANSFERASE"/>
    <property type="match status" value="1"/>
</dbReference>
<evidence type="ECO:0000256" key="6">
    <source>
        <dbReference type="ARBA" id="ARBA00023136"/>
    </source>
</evidence>
<evidence type="ECO:0000256" key="4">
    <source>
        <dbReference type="ARBA" id="ARBA00022679"/>
    </source>
</evidence>
<dbReference type="Pfam" id="PF04572">
    <property type="entry name" value="Gb3_synth"/>
    <property type="match status" value="1"/>
</dbReference>
<sequence length="331" mass="37661">MWKVVVFLAVICLVWQYMLPQSYVLETWDSNVVKPAKQIYERATVHIFGNESKSGIPIGEPVRGRNNIMFVETSCLVKKANATRKVMSLRQTCSIESAARMNPDADVYLLHSCPIEFNPDEPVTQLLKYTNIKFWSFSLHTLMSGTPLQAWDYNAALGGSQWPLEHSSDVVRFVLLWKYGGIYMDLDFVVIKSMDSLEENFVCIETEKSLGSSVIKMDSENTGHKLATICVEQLAKDFRGDAWAHNGPQRITDCLQALCHTQKLSDVDPKECNVTIYNSSVFFPVAYWEWKMLFSESDSEKVAERIENSSGVHVWNKLSFNEKVYIGSIQP</sequence>
<feature type="domain" description="Alpha 1,4-glycosyltransferase" evidence="8">
    <location>
        <begin position="221"/>
        <end position="329"/>
    </location>
</feature>
<evidence type="ECO:0000256" key="5">
    <source>
        <dbReference type="ARBA" id="ARBA00023034"/>
    </source>
</evidence>
<dbReference type="Proteomes" id="UP001233999">
    <property type="component" value="Unassembled WGS sequence"/>
</dbReference>
<organism evidence="9 10">
    <name type="scientific">Diploptera punctata</name>
    <name type="common">Pacific beetle cockroach</name>
    <dbReference type="NCBI Taxonomy" id="6984"/>
    <lineage>
        <taxon>Eukaryota</taxon>
        <taxon>Metazoa</taxon>
        <taxon>Ecdysozoa</taxon>
        <taxon>Arthropoda</taxon>
        <taxon>Hexapoda</taxon>
        <taxon>Insecta</taxon>
        <taxon>Pterygota</taxon>
        <taxon>Neoptera</taxon>
        <taxon>Polyneoptera</taxon>
        <taxon>Dictyoptera</taxon>
        <taxon>Blattodea</taxon>
        <taxon>Blaberoidea</taxon>
        <taxon>Blaberidae</taxon>
        <taxon>Diplopterinae</taxon>
        <taxon>Diploptera</taxon>
    </lineage>
</organism>
<evidence type="ECO:0000256" key="3">
    <source>
        <dbReference type="ARBA" id="ARBA00022676"/>
    </source>
</evidence>
<protein>
    <recommendedName>
        <fullName evidence="8">Alpha 1,4-glycosyltransferase domain-containing protein</fullName>
    </recommendedName>
</protein>
<dbReference type="Gene3D" id="3.90.550.20">
    <property type="match status" value="1"/>
</dbReference>
<dbReference type="GO" id="GO:0006688">
    <property type="term" value="P:glycosphingolipid biosynthetic process"/>
    <property type="evidence" value="ECO:0007669"/>
    <property type="project" value="TreeGrafter"/>
</dbReference>
<feature type="chain" id="PRO_5042044849" description="Alpha 1,4-glycosyltransferase domain-containing protein" evidence="7">
    <location>
        <begin position="21"/>
        <end position="331"/>
    </location>
</feature>
<dbReference type="SUPFAM" id="SSF53448">
    <property type="entry name" value="Nucleotide-diphospho-sugar transferases"/>
    <property type="match status" value="1"/>
</dbReference>
<keyword evidence="4" id="KW-0808">Transferase</keyword>
<keyword evidence="6" id="KW-0472">Membrane</keyword>
<dbReference type="GO" id="GO:0035248">
    <property type="term" value="F:alpha-1,4-N-acetylgalactosaminyltransferase activity"/>
    <property type="evidence" value="ECO:0007669"/>
    <property type="project" value="TreeGrafter"/>
</dbReference>
<dbReference type="InterPro" id="IPR007652">
    <property type="entry name" value="A1-4-GlycosylTfrase_dom"/>
</dbReference>
<feature type="signal peptide" evidence="7">
    <location>
        <begin position="1"/>
        <end position="20"/>
    </location>
</feature>
<accession>A0AAD7ZWS2</accession>
<proteinExistence type="inferred from homology"/>
<keyword evidence="7" id="KW-0732">Signal</keyword>
<gene>
    <name evidence="9" type="ORF">L9F63_018745</name>
</gene>
<feature type="non-terminal residue" evidence="9">
    <location>
        <position position="1"/>
    </location>
</feature>
<dbReference type="Pfam" id="PF04488">
    <property type="entry name" value="Gly_transf_sug"/>
    <property type="match status" value="1"/>
</dbReference>
<evidence type="ECO:0000313" key="9">
    <source>
        <dbReference type="EMBL" id="KAJ9587821.1"/>
    </source>
</evidence>
<dbReference type="EMBL" id="JASPKZ010006060">
    <property type="protein sequence ID" value="KAJ9587821.1"/>
    <property type="molecule type" value="Genomic_DNA"/>
</dbReference>
<evidence type="ECO:0000256" key="1">
    <source>
        <dbReference type="ARBA" id="ARBA00004323"/>
    </source>
</evidence>
<dbReference type="InterPro" id="IPR051981">
    <property type="entry name" value="Glycosyltransf_32"/>
</dbReference>